<comment type="function">
    <text evidence="7">Catalyzes the thiamine diphosphate-dependent decarboxylation of 2-oxoglutarate and the subsequent addition of the resulting succinic semialdehyde-thiamine pyrophosphate anion to isochorismate to yield 2-succinyl-5-enolpyruvyl-6-hydroxy-3-cyclohexene-1-carboxylate (SEPHCHC).</text>
</comment>
<evidence type="ECO:0000259" key="8">
    <source>
        <dbReference type="Pfam" id="PF02775"/>
    </source>
</evidence>
<dbReference type="Pfam" id="PF02775">
    <property type="entry name" value="TPP_enzyme_C"/>
    <property type="match status" value="1"/>
</dbReference>
<keyword evidence="1 7" id="KW-0474">Menaquinone biosynthesis</keyword>
<feature type="domain" description="Thiamine pyrophosphate enzyme TPP-binding" evidence="8">
    <location>
        <begin position="438"/>
        <end position="535"/>
    </location>
</feature>
<evidence type="ECO:0000256" key="5">
    <source>
        <dbReference type="ARBA" id="ARBA00023052"/>
    </source>
</evidence>
<evidence type="ECO:0000256" key="3">
    <source>
        <dbReference type="ARBA" id="ARBA00022723"/>
    </source>
</evidence>
<dbReference type="Pfam" id="PF16582">
    <property type="entry name" value="TPP_enzyme_M_2"/>
    <property type="match status" value="1"/>
</dbReference>
<keyword evidence="6 7" id="KW-0464">Manganese</keyword>
<feature type="domain" description="Thiamine pyrophosphate enzyme N-terminal TPP-binding" evidence="9">
    <location>
        <begin position="19"/>
        <end position="130"/>
    </location>
</feature>
<gene>
    <name evidence="7" type="primary">menD</name>
    <name evidence="11" type="ORF">ELS82_01340</name>
</gene>
<comment type="pathway">
    <text evidence="7">Quinol/quinone metabolism; 1,4-dihydroxy-2-naphthoate biosynthesis; 1,4-dihydroxy-2-naphthoate from chorismate: step 2/7.</text>
</comment>
<dbReference type="OrthoDB" id="9791859at2"/>
<dbReference type="EC" id="2.2.1.9" evidence="7"/>
<evidence type="ECO:0000259" key="10">
    <source>
        <dbReference type="Pfam" id="PF16582"/>
    </source>
</evidence>
<keyword evidence="3 7" id="KW-0479">Metal-binding</keyword>
<dbReference type="Gene3D" id="3.40.50.970">
    <property type="match status" value="2"/>
</dbReference>
<dbReference type="GO" id="GO:0030145">
    <property type="term" value="F:manganese ion binding"/>
    <property type="evidence" value="ECO:0007669"/>
    <property type="project" value="UniProtKB-UniRule"/>
</dbReference>
<dbReference type="HAMAP" id="MF_01659">
    <property type="entry name" value="MenD"/>
    <property type="match status" value="1"/>
</dbReference>
<dbReference type="Proteomes" id="UP000297753">
    <property type="component" value="Unassembled WGS sequence"/>
</dbReference>
<protein>
    <recommendedName>
        <fullName evidence="7">2-succinyl-5-enolpyruvyl-6-hydroxy-3-cyclohexene-1-carboxylate synthase</fullName>
        <shortName evidence="7">SEPHCHC synthase</shortName>
        <ecNumber evidence="7">2.2.1.9</ecNumber>
    </recommendedName>
    <alternativeName>
        <fullName evidence="7">Menaquinone biosynthesis protein MenD</fullName>
    </alternativeName>
</protein>
<dbReference type="InterPro" id="IPR029035">
    <property type="entry name" value="DHS-like_NAD/FAD-binding_dom"/>
</dbReference>
<evidence type="ECO:0000256" key="2">
    <source>
        <dbReference type="ARBA" id="ARBA00022679"/>
    </source>
</evidence>
<organism evidence="11 12">
    <name type="scientific">Vibrio ouci</name>
    <dbReference type="NCBI Taxonomy" id="2499078"/>
    <lineage>
        <taxon>Bacteria</taxon>
        <taxon>Pseudomonadati</taxon>
        <taxon>Pseudomonadota</taxon>
        <taxon>Gammaproteobacteria</taxon>
        <taxon>Vibrionales</taxon>
        <taxon>Vibrionaceae</taxon>
        <taxon>Vibrio</taxon>
    </lineage>
</organism>
<proteinExistence type="inferred from homology"/>
<evidence type="ECO:0000313" key="11">
    <source>
        <dbReference type="EMBL" id="TFH93631.1"/>
    </source>
</evidence>
<dbReference type="InterPro" id="IPR032264">
    <property type="entry name" value="MenD_middle"/>
</dbReference>
<keyword evidence="4 7" id="KW-0460">Magnesium</keyword>
<dbReference type="InterPro" id="IPR029061">
    <property type="entry name" value="THDP-binding"/>
</dbReference>
<comment type="subunit">
    <text evidence="7">Homodimer.</text>
</comment>
<dbReference type="UniPathway" id="UPA00079"/>
<evidence type="ECO:0000256" key="4">
    <source>
        <dbReference type="ARBA" id="ARBA00022842"/>
    </source>
</evidence>
<keyword evidence="2 7" id="KW-0808">Transferase</keyword>
<dbReference type="NCBIfam" id="TIGR00173">
    <property type="entry name" value="menD"/>
    <property type="match status" value="1"/>
</dbReference>
<feature type="domain" description="Menaquinone biosynthesis protein MenD middle" evidence="10">
    <location>
        <begin position="195"/>
        <end position="407"/>
    </location>
</feature>
<keyword evidence="12" id="KW-1185">Reference proteome</keyword>
<evidence type="ECO:0000256" key="1">
    <source>
        <dbReference type="ARBA" id="ARBA00022428"/>
    </source>
</evidence>
<evidence type="ECO:0000313" key="12">
    <source>
        <dbReference type="Proteomes" id="UP000297753"/>
    </source>
</evidence>
<dbReference type="SUPFAM" id="SSF52467">
    <property type="entry name" value="DHS-like NAD/FAD-binding domain"/>
    <property type="match status" value="1"/>
</dbReference>
<dbReference type="InterPro" id="IPR011766">
    <property type="entry name" value="TPP_enzyme_TPP-bd"/>
</dbReference>
<dbReference type="GO" id="GO:0030976">
    <property type="term" value="F:thiamine pyrophosphate binding"/>
    <property type="evidence" value="ECO:0007669"/>
    <property type="project" value="UniProtKB-UniRule"/>
</dbReference>
<comment type="pathway">
    <text evidence="7">Quinol/quinone metabolism; menaquinone biosynthesis.</text>
</comment>
<sequence length="576" mass="62704">MSDLTQTINQAVLNRIWCQVLLEELTRHGVTDLCVAPGSRSTPLILEADENPKLNLHTHFDERGLGFLALGLAKASGKPVAIVVTSGTAVTNLLPAIAEAKLTGEKLVVLTADRPIELVGCGANQAINQSGIFSSHVTSALELPSPSLNTPLKWLLTSIDQVMFEQQQQGRAVHINCPFPEPLYSNENKSIYQGYIDEVSTWLANKDTYTCQRSYSAVPHINVAEFASKKGAIIVGSVSLSEAKKAKQLADKLGWPIFIDPQAGVTSDWAHYDIWLQNSANTALLNQCELILQVGSRVVSKRLNQWLVEQVEQRGALYHFLDPKRERNNQAHLMQTHHVAAIEPWLTQVVSAIQPLTCSAAGWAKELSHISQQVASLAQLHLAAPACLSEIGLALNLNQLPLNTDIFLGNSLFVRLVDMFSGVADYSVYSNRGASGIDGLIATATGVIRANQSPTVVFIGDTSLLYDINSLALLSHQSTPVVVVVTNNDGGAIFDLLPVPQQQKQSLYQMPHGFDFEHAAKQFKLAYSKPETLAAYTETVNSHLLGGQGTLLVEVQTPPEQASSQLKEFIQQVYAL</sequence>
<accession>A0A4Y8WMZ3</accession>
<comment type="similarity">
    <text evidence="7">Belongs to the TPP enzyme family. MenD subfamily.</text>
</comment>
<comment type="catalytic activity">
    <reaction evidence="7">
        <text>isochorismate + 2-oxoglutarate + H(+) = 5-enolpyruvoyl-6-hydroxy-2-succinyl-cyclohex-3-ene-1-carboxylate + CO2</text>
        <dbReference type="Rhea" id="RHEA:25593"/>
        <dbReference type="ChEBI" id="CHEBI:15378"/>
        <dbReference type="ChEBI" id="CHEBI:16526"/>
        <dbReference type="ChEBI" id="CHEBI:16810"/>
        <dbReference type="ChEBI" id="CHEBI:29780"/>
        <dbReference type="ChEBI" id="CHEBI:58818"/>
        <dbReference type="EC" id="2.2.1.9"/>
    </reaction>
</comment>
<dbReference type="GO" id="GO:0000287">
    <property type="term" value="F:magnesium ion binding"/>
    <property type="evidence" value="ECO:0007669"/>
    <property type="project" value="UniProtKB-UniRule"/>
</dbReference>
<dbReference type="CDD" id="cd02009">
    <property type="entry name" value="TPP_SHCHC_synthase"/>
    <property type="match status" value="1"/>
</dbReference>
<evidence type="ECO:0000256" key="7">
    <source>
        <dbReference type="HAMAP-Rule" id="MF_01659"/>
    </source>
</evidence>
<reference evidence="11 12" key="1">
    <citation type="submission" date="2019-01" db="EMBL/GenBank/DDBJ databases">
        <title>Vibrio BEI176 sp. nov, a marine bacterium isolated from China: eastern marignal seas.</title>
        <authorList>
            <person name="Li B."/>
        </authorList>
    </citation>
    <scope>NUCLEOTIDE SEQUENCE [LARGE SCALE GENOMIC DNA]</scope>
    <source>
        <strain evidence="11 12">BEI176</strain>
    </source>
</reference>
<comment type="cofactor">
    <cofactor evidence="7">
        <name>thiamine diphosphate</name>
        <dbReference type="ChEBI" id="CHEBI:58937"/>
    </cofactor>
    <text evidence="7">Binds 1 thiamine pyrophosphate per subunit.</text>
</comment>
<dbReference type="SUPFAM" id="SSF52518">
    <property type="entry name" value="Thiamin diphosphate-binding fold (THDP-binding)"/>
    <property type="match status" value="2"/>
</dbReference>
<dbReference type="InterPro" id="IPR004433">
    <property type="entry name" value="MenaQ_synth_MenD"/>
</dbReference>
<dbReference type="GO" id="GO:0009234">
    <property type="term" value="P:menaquinone biosynthetic process"/>
    <property type="evidence" value="ECO:0007669"/>
    <property type="project" value="UniProtKB-UniRule"/>
</dbReference>
<dbReference type="Pfam" id="PF02776">
    <property type="entry name" value="TPP_enzyme_N"/>
    <property type="match status" value="1"/>
</dbReference>
<comment type="cofactor">
    <cofactor evidence="7">
        <name>Mg(2+)</name>
        <dbReference type="ChEBI" id="CHEBI:18420"/>
    </cofactor>
    <cofactor evidence="7">
        <name>Mn(2+)</name>
        <dbReference type="ChEBI" id="CHEBI:29035"/>
    </cofactor>
</comment>
<dbReference type="UniPathway" id="UPA01057">
    <property type="reaction ID" value="UER00164"/>
</dbReference>
<evidence type="ECO:0000256" key="6">
    <source>
        <dbReference type="ARBA" id="ARBA00023211"/>
    </source>
</evidence>
<dbReference type="GO" id="GO:0070204">
    <property type="term" value="F:2-succinyl-5-enolpyruvyl-6-hydroxy-3-cyclohexene-1-carboxylic-acid synthase activity"/>
    <property type="evidence" value="ECO:0007669"/>
    <property type="project" value="UniProtKB-UniRule"/>
</dbReference>
<dbReference type="CDD" id="cd07037">
    <property type="entry name" value="TPP_PYR_MenD"/>
    <property type="match status" value="1"/>
</dbReference>
<keyword evidence="5 7" id="KW-0786">Thiamine pyrophosphate</keyword>
<dbReference type="PANTHER" id="PTHR42916">
    <property type="entry name" value="2-SUCCINYL-5-ENOLPYRUVYL-6-HYDROXY-3-CYCLOHEXENE-1-CARBOXYLATE SYNTHASE"/>
    <property type="match status" value="1"/>
</dbReference>
<dbReference type="AlphaFoldDB" id="A0A4Y8WMZ3"/>
<name>A0A4Y8WMZ3_9VIBR</name>
<dbReference type="RefSeq" id="WP_134833863.1">
    <property type="nucleotide sequence ID" value="NZ_SATR01000001.1"/>
</dbReference>
<evidence type="ECO:0000259" key="9">
    <source>
        <dbReference type="Pfam" id="PF02776"/>
    </source>
</evidence>
<dbReference type="Gene3D" id="3.40.50.1220">
    <property type="entry name" value="TPP-binding domain"/>
    <property type="match status" value="1"/>
</dbReference>
<dbReference type="InterPro" id="IPR012001">
    <property type="entry name" value="Thiamin_PyroP_enz_TPP-bd_dom"/>
</dbReference>
<dbReference type="EMBL" id="SATR01000001">
    <property type="protein sequence ID" value="TFH93631.1"/>
    <property type="molecule type" value="Genomic_DNA"/>
</dbReference>
<dbReference type="PANTHER" id="PTHR42916:SF1">
    <property type="entry name" value="PROTEIN PHYLLO, CHLOROPLASTIC"/>
    <property type="match status" value="1"/>
</dbReference>
<comment type="caution">
    <text evidence="11">The sequence shown here is derived from an EMBL/GenBank/DDBJ whole genome shotgun (WGS) entry which is preliminary data.</text>
</comment>
<dbReference type="PIRSF" id="PIRSF004983">
    <property type="entry name" value="MenD"/>
    <property type="match status" value="1"/>
</dbReference>